<evidence type="ECO:0000313" key="2">
    <source>
        <dbReference type="EMBL" id="AGO84153.1"/>
    </source>
</evidence>
<evidence type="ECO:0000256" key="1">
    <source>
        <dbReference type="SAM" id="Phobius"/>
    </source>
</evidence>
<keyword evidence="1" id="KW-1133">Transmembrane helix</keyword>
<organism evidence="2 3">
    <name type="scientific">Pandoravirus salinus</name>
    <dbReference type="NCBI Taxonomy" id="1349410"/>
    <lineage>
        <taxon>Viruses</taxon>
        <taxon>Pandoravirus</taxon>
    </lineage>
</organism>
<feature type="transmembrane region" description="Helical" evidence="1">
    <location>
        <begin position="159"/>
        <end position="179"/>
    </location>
</feature>
<evidence type="ECO:0000313" key="3">
    <source>
        <dbReference type="Proteomes" id="UP000204584"/>
    </source>
</evidence>
<dbReference type="KEGG" id="vg:16605940"/>
<gene>
    <name evidence="2" type="ORF">psal_cds_425</name>
</gene>
<sequence length="342" mass="37497">MAPKKKRNAAASDSLSAGAARRRRAHIVTADAVYDAVDQAAVHMGVSRATLCVDVVECNRIASGCVHGVAHFNERLVRVRHPPGMRLYMPNALALLYHEVGHLADTTSHRRRQMLEVGQSTSVLVAQLVGIGLVFFSIAAIESTFVLPRSLARADAAEWSLACVVFVLALYVALGMGRWCRLRPLWHRVGYRLAHDAEKTANRLAVDALLAREDQAGIDAVAVMLASTQRCADRGQKAAPGHPPAHEEQRALVGHLVAAHGLDIVFGPRQGPRQCRRLSMRHVATDTILWNGVFDALPARTRRHRGSQRCRHDKTPRPSLLECVVFGGAHEIVAVVRRIAER</sequence>
<dbReference type="EMBL" id="KC977571">
    <property type="protein sequence ID" value="AGO84153.1"/>
    <property type="molecule type" value="Genomic_DNA"/>
</dbReference>
<accession>S4VUW5</accession>
<keyword evidence="1" id="KW-0472">Membrane</keyword>
<keyword evidence="1" id="KW-0812">Transmembrane</keyword>
<dbReference type="GeneID" id="16605940"/>
<feature type="transmembrane region" description="Helical" evidence="1">
    <location>
        <begin position="120"/>
        <end position="139"/>
    </location>
</feature>
<dbReference type="Proteomes" id="UP000204584">
    <property type="component" value="Segment"/>
</dbReference>
<reference evidence="2 3" key="1">
    <citation type="journal article" date="2013" name="Science">
        <title>Pandoraviruses: amoeba viruses with genomes up to 2.5 Mb reaching that of parasitic eukaryotes.</title>
        <authorList>
            <person name="Philippe N."/>
            <person name="Legendre M."/>
            <person name="Doutre G."/>
            <person name="Coute Y."/>
            <person name="Poirot O."/>
            <person name="Lescot M."/>
            <person name="Arslan D."/>
            <person name="Seltzer V."/>
            <person name="Bertaux L."/>
            <person name="Bruley C."/>
            <person name="Garin J."/>
            <person name="Claverie J.M."/>
            <person name="Abergel C."/>
        </authorList>
    </citation>
    <scope>NUCLEOTIDE SEQUENCE [LARGE SCALE GENOMIC DNA]</scope>
</reference>
<dbReference type="RefSeq" id="YP_008437222.1">
    <property type="nucleotide sequence ID" value="NC_022098.1"/>
</dbReference>
<protein>
    <submittedName>
        <fullName evidence="2">Uncharacterized protein</fullName>
    </submittedName>
</protein>
<name>S4VUW5_9VIRU</name>
<keyword evidence="3" id="KW-1185">Reference proteome</keyword>
<proteinExistence type="predicted"/>